<name>A0A0G0CV31_9BACT</name>
<reference evidence="1 2" key="1">
    <citation type="journal article" date="2015" name="Nature">
        <title>rRNA introns, odd ribosomes, and small enigmatic genomes across a large radiation of phyla.</title>
        <authorList>
            <person name="Brown C.T."/>
            <person name="Hug L.A."/>
            <person name="Thomas B.C."/>
            <person name="Sharon I."/>
            <person name="Castelle C.J."/>
            <person name="Singh A."/>
            <person name="Wilkins M.J."/>
            <person name="Williams K.H."/>
            <person name="Banfield J.F."/>
        </authorList>
    </citation>
    <scope>NUCLEOTIDE SEQUENCE [LARGE SCALE GENOMIC DNA]</scope>
</reference>
<organism evidence="1 2">
    <name type="scientific">candidate division WS6 bacterium GW2011_GWB1_33_6</name>
    <dbReference type="NCBI Taxonomy" id="1619088"/>
    <lineage>
        <taxon>Bacteria</taxon>
        <taxon>Candidatus Dojkabacteria</taxon>
    </lineage>
</organism>
<evidence type="ECO:0000313" key="2">
    <source>
        <dbReference type="Proteomes" id="UP000034488"/>
    </source>
</evidence>
<accession>A0A0G0CV31</accession>
<protein>
    <submittedName>
        <fullName evidence="1">Uncharacterized protein</fullName>
    </submittedName>
</protein>
<gene>
    <name evidence="1" type="ORF">UR47_C0007G0003</name>
</gene>
<comment type="caution">
    <text evidence="1">The sequence shown here is derived from an EMBL/GenBank/DDBJ whole genome shotgun (WGS) entry which is preliminary data.</text>
</comment>
<dbReference type="Proteomes" id="UP000034488">
    <property type="component" value="Unassembled WGS sequence"/>
</dbReference>
<evidence type="ECO:0000313" key="1">
    <source>
        <dbReference type="EMBL" id="KKP54945.1"/>
    </source>
</evidence>
<dbReference type="AlphaFoldDB" id="A0A0G0CV31"/>
<proteinExistence type="predicted"/>
<sequence length="80" mass="9534">MIKNIISPFQSVLLQKRLCVGCTNPLDKAKRLGKLSERRELIECKCKRRYVYNKELNEYQRATFQEEQQFLKSLNKKPSL</sequence>
<dbReference type="EMBL" id="LBPI01000007">
    <property type="protein sequence ID" value="KKP54945.1"/>
    <property type="molecule type" value="Genomic_DNA"/>
</dbReference>